<evidence type="ECO:0000313" key="2">
    <source>
        <dbReference type="Proteomes" id="UP000345637"/>
    </source>
</evidence>
<dbReference type="Pfam" id="PF06711">
    <property type="entry name" value="DUF1198"/>
    <property type="match status" value="1"/>
</dbReference>
<protein>
    <submittedName>
        <fullName evidence="1">Protein of uncharacterized function (DUF1198)</fullName>
    </submittedName>
</protein>
<sequence length="64" mass="7523">MNRTCTNWFRQMQKARLAAPITDAQIRLAQGFLRELDPELSEIVALQQRYNALFLPEDGVHWLH</sequence>
<evidence type="ECO:0000313" key="1">
    <source>
        <dbReference type="EMBL" id="VFS70614.1"/>
    </source>
</evidence>
<proteinExistence type="predicted"/>
<reference evidence="1 2" key="1">
    <citation type="submission" date="2019-03" db="EMBL/GenBank/DDBJ databases">
        <authorList>
            <consortium name="Pathogen Informatics"/>
        </authorList>
    </citation>
    <scope>NUCLEOTIDE SEQUENCE [LARGE SCALE GENOMIC DNA]</scope>
    <source>
        <strain evidence="1 2">NCTC12998</strain>
    </source>
</reference>
<organism evidence="1 2">
    <name type="scientific">Raoultella planticola</name>
    <name type="common">Klebsiella planticola</name>
    <dbReference type="NCBI Taxonomy" id="575"/>
    <lineage>
        <taxon>Bacteria</taxon>
        <taxon>Pseudomonadati</taxon>
        <taxon>Pseudomonadota</taxon>
        <taxon>Gammaproteobacteria</taxon>
        <taxon>Enterobacterales</taxon>
        <taxon>Enterobacteriaceae</taxon>
        <taxon>Klebsiella/Raoultella group</taxon>
        <taxon>Raoultella</taxon>
    </lineage>
</organism>
<dbReference type="EMBL" id="CAADJE010000024">
    <property type="protein sequence ID" value="VFS70614.1"/>
    <property type="molecule type" value="Genomic_DNA"/>
</dbReference>
<dbReference type="AlphaFoldDB" id="A0A485BBP9"/>
<dbReference type="Proteomes" id="UP000345637">
    <property type="component" value="Unassembled WGS sequence"/>
</dbReference>
<gene>
    <name evidence="1" type="ORF">NCTC12998_03870</name>
</gene>
<accession>A0A485BBP9</accession>
<name>A0A485BBP9_RAOPL</name>
<dbReference type="InterPro" id="IPR009587">
    <property type="entry name" value="DUF1198"/>
</dbReference>